<feature type="transmembrane region" description="Helical" evidence="1">
    <location>
        <begin position="106"/>
        <end position="126"/>
    </location>
</feature>
<dbReference type="EMBL" id="BARV01024443">
    <property type="protein sequence ID" value="GAI46409.1"/>
    <property type="molecule type" value="Genomic_DNA"/>
</dbReference>
<proteinExistence type="predicted"/>
<sequence length="220" mass="24909">MKGLTIAAKWLFSLCLPVLLLTASIGWAVNSHWLYKYGFEKYDVSQTTGLAEMELEKAATGLISYFNSGEENISLAVIKSGEPFELFNQREVIHLRDVKGLIRLDYWVLLGTLIYTLGYAGVSLFWRRGRYWRRLAWGVINGSGITLALMLALGLGALLDFDQLFLQFHLLSFSNEFWQLDPTRDYLIMLFPGGFWYDAAIFCALATAGLAIVLGWGWLE</sequence>
<dbReference type="InterPro" id="IPR010178">
    <property type="entry name" value="Lit"/>
</dbReference>
<feature type="non-terminal residue" evidence="2">
    <location>
        <position position="220"/>
    </location>
</feature>
<organism evidence="2">
    <name type="scientific">marine sediment metagenome</name>
    <dbReference type="NCBI Taxonomy" id="412755"/>
    <lineage>
        <taxon>unclassified sequences</taxon>
        <taxon>metagenomes</taxon>
        <taxon>ecological metagenomes</taxon>
    </lineage>
</organism>
<dbReference type="AlphaFoldDB" id="X1QT15"/>
<name>X1QT15_9ZZZZ</name>
<evidence type="ECO:0000313" key="2">
    <source>
        <dbReference type="EMBL" id="GAI46409.1"/>
    </source>
</evidence>
<reference evidence="2" key="1">
    <citation type="journal article" date="2014" name="Front. Microbiol.">
        <title>High frequency of phylogenetically diverse reductive dehalogenase-homologous genes in deep subseafloor sedimentary metagenomes.</title>
        <authorList>
            <person name="Kawai M."/>
            <person name="Futagami T."/>
            <person name="Toyoda A."/>
            <person name="Takaki Y."/>
            <person name="Nishi S."/>
            <person name="Hori S."/>
            <person name="Arai W."/>
            <person name="Tsubouchi T."/>
            <person name="Morono Y."/>
            <person name="Uchiyama I."/>
            <person name="Ito T."/>
            <person name="Fujiyama A."/>
            <person name="Inagaki F."/>
            <person name="Takami H."/>
        </authorList>
    </citation>
    <scope>NUCLEOTIDE SEQUENCE</scope>
    <source>
        <strain evidence="2">Expedition CK06-06</strain>
    </source>
</reference>
<keyword evidence="1" id="KW-0472">Membrane</keyword>
<protein>
    <recommendedName>
        <fullName evidence="3">TIGR01906 family membrane protein</fullName>
    </recommendedName>
</protein>
<accession>X1QT15</accession>
<keyword evidence="1" id="KW-0812">Transmembrane</keyword>
<dbReference type="Pfam" id="PF07314">
    <property type="entry name" value="Lit"/>
    <property type="match status" value="1"/>
</dbReference>
<gene>
    <name evidence="2" type="ORF">S06H3_39902</name>
</gene>
<feature type="transmembrane region" description="Helical" evidence="1">
    <location>
        <begin position="195"/>
        <end position="219"/>
    </location>
</feature>
<feature type="transmembrane region" description="Helical" evidence="1">
    <location>
        <begin position="138"/>
        <end position="159"/>
    </location>
</feature>
<evidence type="ECO:0008006" key="3">
    <source>
        <dbReference type="Google" id="ProtNLM"/>
    </source>
</evidence>
<evidence type="ECO:0000256" key="1">
    <source>
        <dbReference type="SAM" id="Phobius"/>
    </source>
</evidence>
<dbReference type="NCBIfam" id="TIGR01906">
    <property type="entry name" value="integ_TIGR01906"/>
    <property type="match status" value="1"/>
</dbReference>
<keyword evidence="1" id="KW-1133">Transmembrane helix</keyword>
<comment type="caution">
    <text evidence="2">The sequence shown here is derived from an EMBL/GenBank/DDBJ whole genome shotgun (WGS) entry which is preliminary data.</text>
</comment>